<dbReference type="InterPro" id="IPR002371">
    <property type="entry name" value="FlgK"/>
</dbReference>
<evidence type="ECO:0000256" key="5">
    <source>
        <dbReference type="ARBA" id="ARBA00022525"/>
    </source>
</evidence>
<keyword evidence="6 7" id="KW-0975">Bacterial flagellum</keyword>
<evidence type="ECO:0000256" key="8">
    <source>
        <dbReference type="SAM" id="Coils"/>
    </source>
</evidence>
<dbReference type="Pfam" id="PF22638">
    <property type="entry name" value="FlgK_D1"/>
    <property type="match status" value="1"/>
</dbReference>
<sequence>MGSTFSGLEIGKKGLWAQKKSLEVTSHNIANANNDSYSRQEAIQTATNPLSVSGAGQMGTGVEVSEVRRVRSDFVDEQVRKEKRTKGYWEVKEESLKEMELIFNEPSDQGVQQTMSDFWNAMEDLNNKPESKAVRATVRQRALAVTDTFNHIDEQLNDYKLSVDSRVQTTVQDINSHAKRIADLNKQIVRVESDNQDANDLRDKRTQLVGKLSELTNIQVSENEVGSMRISISGRGLVQGENVTELEVKSNPSNDDLYKVQWSDGNDVTLKDGKLEGLLEVRDKDISKYRSQLDEMAKTLIDEVNAQHQQGYGLTDNVQRDFFTGSDAGSIDLIDELKEDAGIQKIAAASQWADSNGDGTNDYAGDGSNASALSGLRNAGTMNSGTTTFSDYYASNIAQLGVESQRAQRMIDNQDTLITSLEQKQESISGVSLDEEMNNMIKYQHAYNAAAKVVSTMDEILGTVINGLKR</sequence>
<evidence type="ECO:0000256" key="6">
    <source>
        <dbReference type="ARBA" id="ARBA00023143"/>
    </source>
</evidence>
<protein>
    <recommendedName>
        <fullName evidence="4 7">Flagellar hook-associated protein 1</fullName>
        <shortName evidence="7">HAP1</shortName>
    </recommendedName>
</protein>
<keyword evidence="11" id="KW-0966">Cell projection</keyword>
<comment type="caution">
    <text evidence="11">The sequence shown here is derived from an EMBL/GenBank/DDBJ whole genome shotgun (WGS) entry which is preliminary data.</text>
</comment>
<keyword evidence="11" id="KW-0282">Flagellum</keyword>
<feature type="coiled-coil region" evidence="8">
    <location>
        <begin position="174"/>
        <end position="201"/>
    </location>
</feature>
<dbReference type="SUPFAM" id="SSF64518">
    <property type="entry name" value="Phase 1 flagellin"/>
    <property type="match status" value="1"/>
</dbReference>
<evidence type="ECO:0000256" key="4">
    <source>
        <dbReference type="ARBA" id="ARBA00016244"/>
    </source>
</evidence>
<dbReference type="GO" id="GO:0005198">
    <property type="term" value="F:structural molecule activity"/>
    <property type="evidence" value="ECO:0007669"/>
    <property type="project" value="UniProtKB-UniRule"/>
</dbReference>
<evidence type="ECO:0000259" key="9">
    <source>
        <dbReference type="Pfam" id="PF06429"/>
    </source>
</evidence>
<gene>
    <name evidence="7" type="primary">flgK</name>
    <name evidence="11" type="ORF">JOC47_002340</name>
</gene>
<evidence type="ECO:0000256" key="7">
    <source>
        <dbReference type="RuleBase" id="RU362065"/>
    </source>
</evidence>
<evidence type="ECO:0000256" key="3">
    <source>
        <dbReference type="ARBA" id="ARBA00009677"/>
    </source>
</evidence>
<dbReference type="GO" id="GO:0005576">
    <property type="term" value="C:extracellular region"/>
    <property type="evidence" value="ECO:0007669"/>
    <property type="project" value="UniProtKB-SubCell"/>
</dbReference>
<keyword evidence="11" id="KW-0969">Cilium</keyword>
<evidence type="ECO:0000256" key="2">
    <source>
        <dbReference type="ARBA" id="ARBA00004613"/>
    </source>
</evidence>
<comment type="subcellular location">
    <subcellularLocation>
        <location evidence="1 7">Bacterial flagellum</location>
    </subcellularLocation>
    <subcellularLocation>
        <location evidence="2 7">Secreted</location>
    </subcellularLocation>
</comment>
<dbReference type="EMBL" id="JAFBDQ010000013">
    <property type="protein sequence ID" value="MBM7557474.1"/>
    <property type="molecule type" value="Genomic_DNA"/>
</dbReference>
<dbReference type="AlphaFoldDB" id="A0A938XTC8"/>
<dbReference type="Pfam" id="PF06429">
    <property type="entry name" value="Flg_bbr_C"/>
    <property type="match status" value="1"/>
</dbReference>
<keyword evidence="5 7" id="KW-0964">Secreted</keyword>
<dbReference type="GO" id="GO:0044780">
    <property type="term" value="P:bacterial-type flagellum assembly"/>
    <property type="evidence" value="ECO:0007669"/>
    <property type="project" value="InterPro"/>
</dbReference>
<accession>A0A938XTC8</accession>
<dbReference type="Proteomes" id="UP000774000">
    <property type="component" value="Unassembled WGS sequence"/>
</dbReference>
<comment type="similarity">
    <text evidence="3 7">Belongs to the flagella basal body rod proteins family.</text>
</comment>
<name>A0A938XTC8_9FIRM</name>
<feature type="domain" description="Flagellar basal-body/hook protein C-terminal" evidence="9">
    <location>
        <begin position="427"/>
        <end position="466"/>
    </location>
</feature>
<organism evidence="11 12">
    <name type="scientific">Halanaerobacter jeridensis</name>
    <dbReference type="NCBI Taxonomy" id="706427"/>
    <lineage>
        <taxon>Bacteria</taxon>
        <taxon>Bacillati</taxon>
        <taxon>Bacillota</taxon>
        <taxon>Clostridia</taxon>
        <taxon>Halanaerobiales</taxon>
        <taxon>Halobacteroidaceae</taxon>
        <taxon>Halanaerobacter</taxon>
    </lineage>
</organism>
<dbReference type="RefSeq" id="WP_204702225.1">
    <property type="nucleotide sequence ID" value="NZ_JAFBDQ010000013.1"/>
</dbReference>
<dbReference type="InterPro" id="IPR010930">
    <property type="entry name" value="Flg_bb/hook_C_dom"/>
</dbReference>
<keyword evidence="8" id="KW-0175">Coiled coil</keyword>
<dbReference type="NCBIfam" id="TIGR02492">
    <property type="entry name" value="flgK_ends"/>
    <property type="match status" value="1"/>
</dbReference>
<dbReference type="PANTHER" id="PTHR30033:SF1">
    <property type="entry name" value="FLAGELLAR HOOK-ASSOCIATED PROTEIN 1"/>
    <property type="match status" value="1"/>
</dbReference>
<keyword evidence="12" id="KW-1185">Reference proteome</keyword>
<dbReference type="PRINTS" id="PR01005">
    <property type="entry name" value="FLGHOOKAP1"/>
</dbReference>
<evidence type="ECO:0000313" key="12">
    <source>
        <dbReference type="Proteomes" id="UP000774000"/>
    </source>
</evidence>
<evidence type="ECO:0000256" key="1">
    <source>
        <dbReference type="ARBA" id="ARBA00004365"/>
    </source>
</evidence>
<proteinExistence type="inferred from homology"/>
<feature type="domain" description="Flagellar hook-associated protein FlgK helical" evidence="10">
    <location>
        <begin position="96"/>
        <end position="323"/>
    </location>
</feature>
<dbReference type="GO" id="GO:0009424">
    <property type="term" value="C:bacterial-type flagellum hook"/>
    <property type="evidence" value="ECO:0007669"/>
    <property type="project" value="UniProtKB-UniRule"/>
</dbReference>
<dbReference type="PANTHER" id="PTHR30033">
    <property type="entry name" value="FLAGELLAR HOOK-ASSOCIATED PROTEIN 1"/>
    <property type="match status" value="1"/>
</dbReference>
<dbReference type="InterPro" id="IPR053927">
    <property type="entry name" value="FlgK_helical"/>
</dbReference>
<evidence type="ECO:0000313" key="11">
    <source>
        <dbReference type="EMBL" id="MBM7557474.1"/>
    </source>
</evidence>
<evidence type="ECO:0000259" key="10">
    <source>
        <dbReference type="Pfam" id="PF22638"/>
    </source>
</evidence>
<reference evidence="11" key="1">
    <citation type="submission" date="2021-01" db="EMBL/GenBank/DDBJ databases">
        <title>Genomic Encyclopedia of Type Strains, Phase IV (KMG-IV): sequencing the most valuable type-strain genomes for metagenomic binning, comparative biology and taxonomic classification.</title>
        <authorList>
            <person name="Goeker M."/>
        </authorList>
    </citation>
    <scope>NUCLEOTIDE SEQUENCE</scope>
    <source>
        <strain evidence="11">DSM 23230</strain>
    </source>
</reference>